<sequence length="456" mass="45929">MTRVLSTSPQRPSDVVVDVPATEPGAVLAAAAQARVAQREWACAAPGVRSAALAAIAQAVADNAAELAALAVREVGKPAAEAAGEVARTIALLRYYAQQAFDPIGETYPTGGGLGFTARRPRGVAGLITPWNFPLAIPVWKSAPALAFGNAVLIKPSPDATACALRLAELFTAHLPAGLFSVLPGAAETGAALVSCVDAVSFTGSGAVGRGVAVDAARRGIPAQCEMGGLSATIVLPDADLDRAATDIAYAAMGFAGQKCTATKRVVVVGDSGPLGEALASKIGALGFGDPAEPKTAVGPVISEQARDRVADAVTHARAEGGQVVASGTRAGDEGWFVGPTVIGGLAPEAALNREEVFGPITTLTSVPDLDAALSMANGTDYGLVTAVYTADLDVALAAADRCESGMVKVNAPTAGVDFHLPFGGEKDSGYGGREQGKAAAAFYTSSRTVQIGANR</sequence>
<name>A0A1H0ERN2_9PSEU</name>
<dbReference type="InterPro" id="IPR015590">
    <property type="entry name" value="Aldehyde_DH_dom"/>
</dbReference>
<dbReference type="EMBL" id="FNJB01000001">
    <property type="protein sequence ID" value="SDN85022.1"/>
    <property type="molecule type" value="Genomic_DNA"/>
</dbReference>
<keyword evidence="4" id="KW-1185">Reference proteome</keyword>
<evidence type="ECO:0000313" key="4">
    <source>
        <dbReference type="Proteomes" id="UP000199651"/>
    </source>
</evidence>
<proteinExistence type="predicted"/>
<dbReference type="Gene3D" id="3.40.309.10">
    <property type="entry name" value="Aldehyde Dehydrogenase, Chain A, domain 2"/>
    <property type="match status" value="1"/>
</dbReference>
<evidence type="ECO:0000259" key="2">
    <source>
        <dbReference type="Pfam" id="PF00171"/>
    </source>
</evidence>
<accession>A0A1H0ERN2</accession>
<dbReference type="RefSeq" id="WP_091368170.1">
    <property type="nucleotide sequence ID" value="NZ_FNDV01000003.1"/>
</dbReference>
<dbReference type="STRING" id="504798.SAMN05421871_103796"/>
<dbReference type="OrthoDB" id="6882680at2"/>
<gene>
    <name evidence="3" type="ORF">SAMN05192558_10173</name>
</gene>
<reference evidence="4" key="1">
    <citation type="submission" date="2016-10" db="EMBL/GenBank/DDBJ databases">
        <authorList>
            <person name="Varghese N."/>
            <person name="Submissions S."/>
        </authorList>
    </citation>
    <scope>NUCLEOTIDE SEQUENCE [LARGE SCALE GENOMIC DNA]</scope>
    <source>
        <strain evidence="4">IBRC-M 10655</strain>
    </source>
</reference>
<dbReference type="PANTHER" id="PTHR11699">
    <property type="entry name" value="ALDEHYDE DEHYDROGENASE-RELATED"/>
    <property type="match status" value="1"/>
</dbReference>
<dbReference type="Pfam" id="PF00171">
    <property type="entry name" value="Aldedh"/>
    <property type="match status" value="1"/>
</dbReference>
<dbReference type="InterPro" id="IPR016163">
    <property type="entry name" value="Ald_DH_C"/>
</dbReference>
<organism evidence="3 4">
    <name type="scientific">Actinokineospora alba</name>
    <dbReference type="NCBI Taxonomy" id="504798"/>
    <lineage>
        <taxon>Bacteria</taxon>
        <taxon>Bacillati</taxon>
        <taxon>Actinomycetota</taxon>
        <taxon>Actinomycetes</taxon>
        <taxon>Pseudonocardiales</taxon>
        <taxon>Pseudonocardiaceae</taxon>
        <taxon>Actinokineospora</taxon>
    </lineage>
</organism>
<evidence type="ECO:0000256" key="1">
    <source>
        <dbReference type="ARBA" id="ARBA00023002"/>
    </source>
</evidence>
<evidence type="ECO:0000313" key="3">
    <source>
        <dbReference type="EMBL" id="SDN85022.1"/>
    </source>
</evidence>
<dbReference type="GO" id="GO:0016620">
    <property type="term" value="F:oxidoreductase activity, acting on the aldehyde or oxo group of donors, NAD or NADP as acceptor"/>
    <property type="evidence" value="ECO:0007669"/>
    <property type="project" value="InterPro"/>
</dbReference>
<feature type="domain" description="Aldehyde dehydrogenase" evidence="2">
    <location>
        <begin position="8"/>
        <end position="450"/>
    </location>
</feature>
<dbReference type="SUPFAM" id="SSF53720">
    <property type="entry name" value="ALDH-like"/>
    <property type="match status" value="1"/>
</dbReference>
<dbReference type="AlphaFoldDB" id="A0A1H0ERN2"/>
<dbReference type="InterPro" id="IPR016161">
    <property type="entry name" value="Ald_DH/histidinol_DH"/>
</dbReference>
<protein>
    <submittedName>
        <fullName evidence="3">Aldehyde dehydrogenase (NAD+)</fullName>
    </submittedName>
</protein>
<dbReference type="Gene3D" id="3.40.605.10">
    <property type="entry name" value="Aldehyde Dehydrogenase, Chain A, domain 1"/>
    <property type="match status" value="1"/>
</dbReference>
<dbReference type="Proteomes" id="UP000199651">
    <property type="component" value="Unassembled WGS sequence"/>
</dbReference>
<keyword evidence="1" id="KW-0560">Oxidoreductase</keyword>
<dbReference type="InterPro" id="IPR016162">
    <property type="entry name" value="Ald_DH_N"/>
</dbReference>